<evidence type="ECO:0000256" key="3">
    <source>
        <dbReference type="ARBA" id="ARBA00022776"/>
    </source>
</evidence>
<evidence type="ECO:0000256" key="1">
    <source>
        <dbReference type="ARBA" id="ARBA00004123"/>
    </source>
</evidence>
<dbReference type="SUPFAM" id="SSF48371">
    <property type="entry name" value="ARM repeat"/>
    <property type="match status" value="2"/>
</dbReference>
<dbReference type="InterPro" id="IPR032682">
    <property type="entry name" value="Cnd1_C"/>
</dbReference>
<comment type="subcellular location">
    <subcellularLocation>
        <location evidence="1">Nucleus</location>
    </subcellularLocation>
</comment>
<feature type="compositionally biased region" description="Basic residues" evidence="8">
    <location>
        <begin position="1381"/>
        <end position="1390"/>
    </location>
</feature>
<keyword evidence="4" id="KW-0226">DNA condensation</keyword>
<feature type="compositionally biased region" description="Polar residues" evidence="8">
    <location>
        <begin position="939"/>
        <end position="952"/>
    </location>
</feature>
<evidence type="ECO:0000256" key="7">
    <source>
        <dbReference type="SAM" id="Coils"/>
    </source>
</evidence>
<dbReference type="GO" id="GO:0010032">
    <property type="term" value="P:meiotic chromosome condensation"/>
    <property type="evidence" value="ECO:0007669"/>
    <property type="project" value="TreeGrafter"/>
</dbReference>
<dbReference type="InterPro" id="IPR016024">
    <property type="entry name" value="ARM-type_fold"/>
</dbReference>
<dbReference type="EMBL" id="LDAU01000129">
    <property type="protein sequence ID" value="KRX03620.1"/>
    <property type="molecule type" value="Genomic_DNA"/>
</dbReference>
<feature type="domain" description="Condensin complex subunit 1 N-terminal" evidence="10">
    <location>
        <begin position="184"/>
        <end position="348"/>
    </location>
</feature>
<dbReference type="GO" id="GO:0007076">
    <property type="term" value="P:mitotic chromosome condensation"/>
    <property type="evidence" value="ECO:0007669"/>
    <property type="project" value="InterPro"/>
</dbReference>
<dbReference type="Pfam" id="PF12717">
    <property type="entry name" value="Cnd1"/>
    <property type="match status" value="1"/>
</dbReference>
<evidence type="ECO:0000259" key="10">
    <source>
        <dbReference type="Pfam" id="PF12922"/>
    </source>
</evidence>
<feature type="coiled-coil region" evidence="7">
    <location>
        <begin position="595"/>
        <end position="660"/>
    </location>
</feature>
<feature type="coiled-coil region" evidence="7">
    <location>
        <begin position="1342"/>
        <end position="1369"/>
    </location>
</feature>
<dbReference type="Gene3D" id="1.25.10.10">
    <property type="entry name" value="Leucine-rich Repeat Variant"/>
    <property type="match status" value="2"/>
</dbReference>
<dbReference type="InterPro" id="IPR024324">
    <property type="entry name" value="Condensin_cplx_su1_N"/>
</dbReference>
<dbReference type="InterPro" id="IPR026971">
    <property type="entry name" value="CND1/NCAPD3"/>
</dbReference>
<sequence length="1503" mass="175544">MFGNVDSSWYNAFGFIQVGMLQRVGTVSLFAQGRTAEIEFFLGVGSGGHFESGRFCKAFQIFEVAVGKNFFKYGFWVVLKSGCSFQNLVRGELFVYVEKTTGKYQTENSQNQFIFPNNYQDVLNETTDNRYFIDSPDTVRNMDDRRILRNLIDLENALFQDIYIILESDRLIEEKQDRVDIKLVAKIGDVISAGLSRVIDIIDQAVQQIENFKEMNQLRNSFKMLIFLNFYFLNSTCIKKGKNTIADQINNAMVNEDKGTKKKGARNKKNELSNEYVDLVLEKQKNILESLIEVLEVDIQLLWSKKNIDEEFYKYFVETSVKMLESRQLIKKYEQIKTLIFTILEAIVQIKPETVKNVQIKLINFIYDEDALVENVVDFVKKAQSSNNSKLQNLTTDTIILLANYVNQTNVNADGQPVKNVKEFFVNLADIMPKIFYTNLSVFIKLYDNESYHLRNAISEIIGRIIKLVLTHQNGQEEDENNADNHLKQKKKLLDTLISRIYDKHAFCRSAVLQVLSDLCEENTIPVDYLQHLLRSGCDRIKDVSANVRKRAIYLITMVIKYYYLIFVQSKKDNTDKFQSKSVIQNDLKFALKDKQEFIQVVKEIEDQLDNIREDTEENERIFEQLQQRRKQFKRKLEAINQLESTLKEYLEMITTIEEVTPLLTQLLGSKSTNDVLESIRLFLFLHKTNIECSKQGIKKMMVLIWSKEKTIKDEFVRAYWTLFLDEKEFSRAQIAQNLIYLFQESTLAEMTSLEELLKYVIEWNSNLEEKEKDKKRNLYYIHSEVLQIIWQKFQNQIERLSSSNSDHKILRSSLIILRICCPLKKKIFSSDKFLSLIEILKGFLQSTHPDWFVVKEICKLVELQGDLKMDYKNMFLKLLIFILIKFQGTDDNEYYIAAEGILNMLFLIKPNPESLCQFLIQKMAKNLMSKLEQQNMNGVNSQPSFQGQDFPQTPKKHQTQNPEQFKTPLRTPINVIDDLEQENENKDMIFERKLSHLLFVAGHSSLKLVLFVDQIESELKKFKIEGERKQEEKQQNQGDDNELDKVYGGMEAEFEKERETLHQIAENTIVEGNNLLSQFKPWILKIVKDLLKSKNPTERNCDLDRVAVLALCKFMCTSTKFCKDNLHLLFDLLYSDVDEIIKTNVIVSMGDLLHKYQNLLTPYIDKVYSNLHDKNLQVRKTTMMVLTHLILNDMMKIKGEICEVALLLEDEDESVQNLVKLFLHELHKKDPKMIYNMLPEAIGRMSNFDQSQLGFQITEQTFVAFAKNIMPYLEKASETLIEKLINRMESKNPREHRNVSYCLSQLSYNEKGLRILLDLFEKYRELLADEYIYNNFTSILAKLKKTQKAEIKNLIEEFESKLENYQTETFDRKGVVVSKKVNKKKKGKKQASANLQNESRSSSDDDDGEEESSKNLTSGKRKPKKNNNNRRSNKMVLESDNEDSISDKIEEENDELDSEKEEKIPAPKRRGNTRQARNLQKKKSNRKSLQIDDEEDEDNESL</sequence>
<evidence type="ECO:0000256" key="6">
    <source>
        <dbReference type="ARBA" id="ARBA00023306"/>
    </source>
</evidence>
<dbReference type="Pfam" id="PF12922">
    <property type="entry name" value="Cnd1_N"/>
    <property type="match status" value="1"/>
</dbReference>
<dbReference type="InterPro" id="IPR011989">
    <property type="entry name" value="ARM-like"/>
</dbReference>
<comment type="caution">
    <text evidence="11">The sequence shown here is derived from an EMBL/GenBank/DDBJ whole genome shotgun (WGS) entry which is preliminary data.</text>
</comment>
<dbReference type="OMA" id="CPLEKLW"/>
<evidence type="ECO:0000256" key="2">
    <source>
        <dbReference type="ARBA" id="ARBA00022618"/>
    </source>
</evidence>
<dbReference type="GO" id="GO:0000779">
    <property type="term" value="C:condensed chromosome, centromeric region"/>
    <property type="evidence" value="ECO:0007669"/>
    <property type="project" value="TreeGrafter"/>
</dbReference>
<keyword evidence="3" id="KW-0498">Mitosis</keyword>
<feature type="coiled-coil region" evidence="7">
    <location>
        <begin position="255"/>
        <end position="282"/>
    </location>
</feature>
<keyword evidence="5" id="KW-0539">Nucleus</keyword>
<organism evidence="11 12">
    <name type="scientific">Pseudocohnilembus persalinus</name>
    <name type="common">Ciliate</name>
    <dbReference type="NCBI Taxonomy" id="266149"/>
    <lineage>
        <taxon>Eukaryota</taxon>
        <taxon>Sar</taxon>
        <taxon>Alveolata</taxon>
        <taxon>Ciliophora</taxon>
        <taxon>Intramacronucleata</taxon>
        <taxon>Oligohymenophorea</taxon>
        <taxon>Scuticociliatia</taxon>
        <taxon>Philasterida</taxon>
        <taxon>Pseudocohnilembidae</taxon>
        <taxon>Pseudocohnilembus</taxon>
    </lineage>
</organism>
<proteinExistence type="predicted"/>
<dbReference type="GO" id="GO:0051301">
    <property type="term" value="P:cell division"/>
    <property type="evidence" value="ECO:0007669"/>
    <property type="project" value="UniProtKB-KW"/>
</dbReference>
<evidence type="ECO:0000259" key="9">
    <source>
        <dbReference type="Pfam" id="PF12717"/>
    </source>
</evidence>
<feature type="region of interest" description="Disordered" evidence="8">
    <location>
        <begin position="1379"/>
        <end position="1503"/>
    </location>
</feature>
<dbReference type="GO" id="GO:0005634">
    <property type="term" value="C:nucleus"/>
    <property type="evidence" value="ECO:0007669"/>
    <property type="project" value="UniProtKB-SubCell"/>
</dbReference>
<dbReference type="GO" id="GO:0000796">
    <property type="term" value="C:condensin complex"/>
    <property type="evidence" value="ECO:0007669"/>
    <property type="project" value="TreeGrafter"/>
</dbReference>
<dbReference type="PANTHER" id="PTHR14222">
    <property type="entry name" value="CONDENSIN"/>
    <property type="match status" value="1"/>
</dbReference>
<evidence type="ECO:0000313" key="12">
    <source>
        <dbReference type="Proteomes" id="UP000054937"/>
    </source>
</evidence>
<protein>
    <submittedName>
        <fullName evidence="11">Armadillo-type fold</fullName>
    </submittedName>
</protein>
<dbReference type="InParanoid" id="A0A0V0QN14"/>
<dbReference type="PANTHER" id="PTHR14222:SF2">
    <property type="entry name" value="CONDENSIN COMPLEX SUBUNIT 1"/>
    <property type="match status" value="1"/>
</dbReference>
<feature type="domain" description="Condensin complex subunit 1 C-terminal" evidence="9">
    <location>
        <begin position="1141"/>
        <end position="1304"/>
    </location>
</feature>
<feature type="compositionally biased region" description="Basic residues" evidence="8">
    <location>
        <begin position="1420"/>
        <end position="1434"/>
    </location>
</feature>
<keyword evidence="12" id="KW-1185">Reference proteome</keyword>
<keyword evidence="6" id="KW-0131">Cell cycle</keyword>
<evidence type="ECO:0000313" key="11">
    <source>
        <dbReference type="EMBL" id="KRX03620.1"/>
    </source>
</evidence>
<accession>A0A0V0QN14</accession>
<keyword evidence="2" id="KW-0132">Cell division</keyword>
<evidence type="ECO:0000256" key="8">
    <source>
        <dbReference type="SAM" id="MobiDB-lite"/>
    </source>
</evidence>
<dbReference type="OrthoDB" id="436262at2759"/>
<name>A0A0V0QN14_PSEPJ</name>
<feature type="compositionally biased region" description="Acidic residues" evidence="8">
    <location>
        <begin position="1492"/>
        <end position="1503"/>
    </location>
</feature>
<keyword evidence="7" id="KW-0175">Coiled coil</keyword>
<feature type="compositionally biased region" description="Acidic residues" evidence="8">
    <location>
        <begin position="1440"/>
        <end position="1460"/>
    </location>
</feature>
<reference evidence="11 12" key="1">
    <citation type="journal article" date="2015" name="Sci. Rep.">
        <title>Genome of the facultative scuticociliatosis pathogen Pseudocohnilembus persalinus provides insight into its virulence through horizontal gene transfer.</title>
        <authorList>
            <person name="Xiong J."/>
            <person name="Wang G."/>
            <person name="Cheng J."/>
            <person name="Tian M."/>
            <person name="Pan X."/>
            <person name="Warren A."/>
            <person name="Jiang C."/>
            <person name="Yuan D."/>
            <person name="Miao W."/>
        </authorList>
    </citation>
    <scope>NUCLEOTIDE SEQUENCE [LARGE SCALE GENOMIC DNA]</scope>
    <source>
        <strain evidence="11">36N120E</strain>
    </source>
</reference>
<gene>
    <name evidence="11" type="ORF">PPERSA_04172</name>
</gene>
<feature type="region of interest" description="Disordered" evidence="8">
    <location>
        <begin position="939"/>
        <end position="964"/>
    </location>
</feature>
<dbReference type="Proteomes" id="UP000054937">
    <property type="component" value="Unassembled WGS sequence"/>
</dbReference>
<dbReference type="GO" id="GO:0042393">
    <property type="term" value="F:histone binding"/>
    <property type="evidence" value="ECO:0007669"/>
    <property type="project" value="TreeGrafter"/>
</dbReference>
<evidence type="ECO:0000256" key="4">
    <source>
        <dbReference type="ARBA" id="ARBA00023067"/>
    </source>
</evidence>
<evidence type="ECO:0000256" key="5">
    <source>
        <dbReference type="ARBA" id="ARBA00023242"/>
    </source>
</evidence>